<dbReference type="SUPFAM" id="SSF53597">
    <property type="entry name" value="Dihydrofolate reductase-like"/>
    <property type="match status" value="1"/>
</dbReference>
<reference evidence="5" key="1">
    <citation type="submission" date="2019-05" db="EMBL/GenBank/DDBJ databases">
        <title>Methanoculleus sp. FWC-SCC1, a methanogenic archaeon isolated from deep marine cold seep.</title>
        <authorList>
            <person name="Chen Y.-W."/>
            <person name="Chen S.-C."/>
            <person name="Teng N.-H."/>
            <person name="Lai M.-C."/>
        </authorList>
    </citation>
    <scope>NUCLEOTIDE SEQUENCE</scope>
    <source>
        <strain evidence="5">FWC-SCC1</strain>
    </source>
</reference>
<evidence type="ECO:0000256" key="2">
    <source>
        <dbReference type="ARBA" id="ARBA00022857"/>
    </source>
</evidence>
<evidence type="ECO:0000256" key="1">
    <source>
        <dbReference type="ARBA" id="ARBA00005104"/>
    </source>
</evidence>
<comment type="caution">
    <text evidence="5">The sequence shown here is derived from an EMBL/GenBank/DDBJ whole genome shotgun (WGS) entry which is preliminary data.</text>
</comment>
<organism evidence="5 6">
    <name type="scientific">Methanoculleus frigidifontis</name>
    <dbReference type="NCBI Taxonomy" id="2584085"/>
    <lineage>
        <taxon>Archaea</taxon>
        <taxon>Methanobacteriati</taxon>
        <taxon>Methanobacteriota</taxon>
        <taxon>Stenosarchaea group</taxon>
        <taxon>Methanomicrobia</taxon>
        <taxon>Methanomicrobiales</taxon>
        <taxon>Methanomicrobiaceae</taxon>
        <taxon>Methanoculleus</taxon>
    </lineage>
</organism>
<evidence type="ECO:0000313" key="5">
    <source>
        <dbReference type="EMBL" id="MDN7024562.1"/>
    </source>
</evidence>
<comment type="pathway">
    <text evidence="1">Cofactor biosynthesis; riboflavin biosynthesis.</text>
</comment>
<protein>
    <submittedName>
        <fullName evidence="5">5-amino-6-(5-phosphoribosylamino)uracil reductase</fullName>
    </submittedName>
</protein>
<keyword evidence="3" id="KW-0560">Oxidoreductase</keyword>
<dbReference type="Gene3D" id="3.40.430.10">
    <property type="entry name" value="Dihydrofolate Reductase, subunit A"/>
    <property type="match status" value="1"/>
</dbReference>
<keyword evidence="6" id="KW-1185">Reference proteome</keyword>
<dbReference type="InterPro" id="IPR050765">
    <property type="entry name" value="Riboflavin_Biosynth_HTPR"/>
</dbReference>
<dbReference type="InterPro" id="IPR002734">
    <property type="entry name" value="RibDG_C"/>
</dbReference>
<gene>
    <name evidence="5" type="ORF">FGU65_06625</name>
</gene>
<dbReference type="PANTHER" id="PTHR38011">
    <property type="entry name" value="DIHYDROFOLATE REDUCTASE FAMILY PROTEIN (AFU_ORTHOLOGUE AFUA_8G06820)"/>
    <property type="match status" value="1"/>
</dbReference>
<accession>A0ABT8M9E2</accession>
<dbReference type="EMBL" id="VCYH01000004">
    <property type="protein sequence ID" value="MDN7024562.1"/>
    <property type="molecule type" value="Genomic_DNA"/>
</dbReference>
<evidence type="ECO:0000259" key="4">
    <source>
        <dbReference type="Pfam" id="PF01872"/>
    </source>
</evidence>
<feature type="domain" description="Bacterial bifunctional deaminase-reductase C-terminal" evidence="4">
    <location>
        <begin position="102"/>
        <end position="212"/>
    </location>
</feature>
<proteinExistence type="predicted"/>
<dbReference type="Pfam" id="PF01872">
    <property type="entry name" value="RibD_C"/>
    <property type="match status" value="1"/>
</dbReference>
<keyword evidence="2" id="KW-0521">NADP</keyword>
<dbReference type="RefSeq" id="WP_301663680.1">
    <property type="nucleotide sequence ID" value="NZ_VCYH01000004.1"/>
</dbReference>
<name>A0ABT8M9E2_9EURY</name>
<evidence type="ECO:0000256" key="3">
    <source>
        <dbReference type="ARBA" id="ARBA00023002"/>
    </source>
</evidence>
<dbReference type="PANTHER" id="PTHR38011:SF7">
    <property type="entry name" value="2,5-DIAMINO-6-RIBOSYLAMINO-4(3H)-PYRIMIDINONE 5'-PHOSPHATE REDUCTASE"/>
    <property type="match status" value="1"/>
</dbReference>
<dbReference type="Proteomes" id="UP001168338">
    <property type="component" value="Unassembled WGS sequence"/>
</dbReference>
<evidence type="ECO:0000313" key="6">
    <source>
        <dbReference type="Proteomes" id="UP001168338"/>
    </source>
</evidence>
<dbReference type="InterPro" id="IPR024072">
    <property type="entry name" value="DHFR-like_dom_sf"/>
</dbReference>
<sequence>MYPEVIIHNSVSLDYAVTGFAIDLGQHYGALLAFAPDATLVGSATAKSGIERFLDITEPETAADRHRPAVRADDPRPIGVFVDSRGVLNGLLHFYRNLEHIKDVVVLVSETTPEDYLDYLREREYPFIRCGAERVDLPAALRELRERFGVSRVVSDSGSDLNNVLIRDGIADTISLIVHPVVAGDQGKKLLCPVGMRAKLALQKAEALEQGAVHLVYAVLKEAGDPQP</sequence>